<keyword evidence="4" id="KW-1185">Reference proteome</keyword>
<keyword evidence="1" id="KW-0472">Membrane</keyword>
<gene>
    <name evidence="2" type="ORF">PENTCL1PPCAC_15395</name>
    <name evidence="3" type="ORF">PENTCL1PPCAC_15396</name>
</gene>
<comment type="caution">
    <text evidence="3">The sequence shown here is derived from an EMBL/GenBank/DDBJ whole genome shotgun (WGS) entry which is preliminary data.</text>
</comment>
<evidence type="ECO:0000313" key="2">
    <source>
        <dbReference type="EMBL" id="GMS93220.1"/>
    </source>
</evidence>
<name>A0AAV5TCC7_9BILA</name>
<dbReference type="EMBL" id="BTSX01000004">
    <property type="protein sequence ID" value="GMS93220.1"/>
    <property type="molecule type" value="Genomic_DNA"/>
</dbReference>
<proteinExistence type="predicted"/>
<feature type="transmembrane region" description="Helical" evidence="1">
    <location>
        <begin position="65"/>
        <end position="82"/>
    </location>
</feature>
<evidence type="ECO:0000313" key="3">
    <source>
        <dbReference type="EMBL" id="GMS93221.1"/>
    </source>
</evidence>
<feature type="transmembrane region" description="Helical" evidence="1">
    <location>
        <begin position="22"/>
        <end position="44"/>
    </location>
</feature>
<keyword evidence="1" id="KW-0812">Transmembrane</keyword>
<dbReference type="PANTHER" id="PTHR46561">
    <property type="entry name" value="SERPENTINE RECEPTOR, CLASS AB (CLASS A-LIKE)-RELATED"/>
    <property type="match status" value="1"/>
</dbReference>
<dbReference type="EMBL" id="BTSX01000004">
    <property type="protein sequence ID" value="GMS93221.1"/>
    <property type="molecule type" value="Genomic_DNA"/>
</dbReference>
<dbReference type="AlphaFoldDB" id="A0AAV5TCC7"/>
<evidence type="ECO:0000313" key="4">
    <source>
        <dbReference type="Proteomes" id="UP001432027"/>
    </source>
</evidence>
<accession>A0AAV5TCC7</accession>
<keyword evidence="1" id="KW-1133">Transmembrane helix</keyword>
<evidence type="ECO:0008006" key="5">
    <source>
        <dbReference type="Google" id="ProtNLM"/>
    </source>
</evidence>
<feature type="non-terminal residue" evidence="3">
    <location>
        <position position="1"/>
    </location>
</feature>
<reference evidence="3" key="1">
    <citation type="submission" date="2023-10" db="EMBL/GenBank/DDBJ databases">
        <title>Genome assembly of Pristionchus species.</title>
        <authorList>
            <person name="Yoshida K."/>
            <person name="Sommer R.J."/>
        </authorList>
    </citation>
    <scope>NUCLEOTIDE SEQUENCE</scope>
    <source>
        <strain evidence="3">RS0144</strain>
    </source>
</reference>
<dbReference type="Proteomes" id="UP001432027">
    <property type="component" value="Unassembled WGS sequence"/>
</dbReference>
<sequence>ATSLSRMNVTECLIFHELSQNIIYHVIVAVNGVLCFTGALRVILLWHNYGVRFLVHENTKILFRFYYALNIMYTSIFGFLYLSELIRLRFACFLFDF</sequence>
<dbReference type="InterPro" id="IPR053286">
    <property type="entry name" value="Nematode_rcpt-like_srab"/>
</dbReference>
<dbReference type="PANTHER" id="PTHR46561:SF11">
    <property type="entry name" value="SERPENTINE RECEPTOR CLASS ALPHA_BETA-14"/>
    <property type="match status" value="1"/>
</dbReference>
<organism evidence="3 4">
    <name type="scientific">Pristionchus entomophagus</name>
    <dbReference type="NCBI Taxonomy" id="358040"/>
    <lineage>
        <taxon>Eukaryota</taxon>
        <taxon>Metazoa</taxon>
        <taxon>Ecdysozoa</taxon>
        <taxon>Nematoda</taxon>
        <taxon>Chromadorea</taxon>
        <taxon>Rhabditida</taxon>
        <taxon>Rhabditina</taxon>
        <taxon>Diplogasteromorpha</taxon>
        <taxon>Diplogasteroidea</taxon>
        <taxon>Neodiplogasteridae</taxon>
        <taxon>Pristionchus</taxon>
    </lineage>
</organism>
<evidence type="ECO:0000256" key="1">
    <source>
        <dbReference type="SAM" id="Phobius"/>
    </source>
</evidence>
<protein>
    <recommendedName>
        <fullName evidence="5">G protein-coupled receptor</fullName>
    </recommendedName>
</protein>